<evidence type="ECO:0000259" key="1">
    <source>
        <dbReference type="SMART" id="SM00672"/>
    </source>
</evidence>
<dbReference type="InterPro" id="IPR051091">
    <property type="entry name" value="O-Glucosyltr/Glycosyltrsf_90"/>
</dbReference>
<dbReference type="Proteomes" id="UP000807469">
    <property type="component" value="Unassembled WGS sequence"/>
</dbReference>
<dbReference type="InterPro" id="IPR006598">
    <property type="entry name" value="CAP10"/>
</dbReference>
<dbReference type="AlphaFoldDB" id="A0A9P6CS45"/>
<dbReference type="EMBL" id="MU155878">
    <property type="protein sequence ID" value="KAF9470694.1"/>
    <property type="molecule type" value="Genomic_DNA"/>
</dbReference>
<name>A0A9P6CS45_9AGAR</name>
<dbReference type="OrthoDB" id="541052at2759"/>
<protein>
    <recommendedName>
        <fullName evidence="1">Glycosyl transferase CAP10 domain-containing protein</fullName>
    </recommendedName>
</protein>
<sequence>MLLQNLGPRRATKKPLIILCAIAGTFLLGRRLETPFASLESNLDLTSTKFSRIDPLFYDIFHSEKHQDEDRLHIPGSRRRSREVLAIVDKGQWTGQPFDEHHYREDGLVEVNPEGPHPIFELVARAQEEWDRKLQTASTTLPQAVKEYRRRYNRLPPKGFDDWWTYVVEHNVQLPDEYDQIHRDLEPFWGMDPNDLQKLQRDWEAHEDTFTIGKDSYDDPLSVKNHSIPNGDTSRTGLAKGAYEMIELLEDVEHLLPPFRAVFSPHDNPNLPTDCELKRQALRAAQAGMYIDINNPPEAKLNGWLASCSPHSPARNEDINWGGAPNTSNVKTFIYNHRTSMDPCQHPSHLLLHGQFISHRKGPVPHRFMVPQFSYSPTMLHHDITPAMPINWIEDILPRSHDPEWEERWDARLQWRGSNTGIWHADDTRWDLAQRARLVRWGGDGELELGAPDRNLSVLMPVDENRKVGKPIEVRKAQWAPAMADVAFAGEQINCTPELCRKLDKIFEYRKRHDTGTAGKYRYYIDVDGNGWSSRFKRLITSNALVFKSTIYPEWYTDHIAPWLHYIPIQIDLSDLWDALVFFRGDPAGNGSHEAMAKKIAKDGREWSKTFWRKEDMVAYNFRLFLEYSRVMSPERGSMSFDLLASESRIWRYAVRHSGKEKIHGGALYLRSEDDD</sequence>
<dbReference type="PANTHER" id="PTHR12203:SF118">
    <property type="entry name" value="BETA-1,2-XYLOSYLTRANSFERASE 1"/>
    <property type="match status" value="1"/>
</dbReference>
<comment type="caution">
    <text evidence="2">The sequence shown here is derived from an EMBL/GenBank/DDBJ whole genome shotgun (WGS) entry which is preliminary data.</text>
</comment>
<evidence type="ECO:0000313" key="3">
    <source>
        <dbReference type="Proteomes" id="UP000807469"/>
    </source>
</evidence>
<keyword evidence="3" id="KW-1185">Reference proteome</keyword>
<dbReference type="Pfam" id="PF05686">
    <property type="entry name" value="Glyco_transf_90"/>
    <property type="match status" value="1"/>
</dbReference>
<dbReference type="SMART" id="SM00672">
    <property type="entry name" value="CAP10"/>
    <property type="match status" value="1"/>
</dbReference>
<reference evidence="2" key="1">
    <citation type="submission" date="2020-11" db="EMBL/GenBank/DDBJ databases">
        <authorList>
            <consortium name="DOE Joint Genome Institute"/>
            <person name="Ahrendt S."/>
            <person name="Riley R."/>
            <person name="Andreopoulos W."/>
            <person name="Labutti K."/>
            <person name="Pangilinan J."/>
            <person name="Ruiz-Duenas F.J."/>
            <person name="Barrasa J.M."/>
            <person name="Sanchez-Garcia M."/>
            <person name="Camarero S."/>
            <person name="Miyauchi S."/>
            <person name="Serrano A."/>
            <person name="Linde D."/>
            <person name="Babiker R."/>
            <person name="Drula E."/>
            <person name="Ayuso-Fernandez I."/>
            <person name="Pacheco R."/>
            <person name="Padilla G."/>
            <person name="Ferreira P."/>
            <person name="Barriuso J."/>
            <person name="Kellner H."/>
            <person name="Castanera R."/>
            <person name="Alfaro M."/>
            <person name="Ramirez L."/>
            <person name="Pisabarro A.G."/>
            <person name="Kuo A."/>
            <person name="Tritt A."/>
            <person name="Lipzen A."/>
            <person name="He G."/>
            <person name="Yan M."/>
            <person name="Ng V."/>
            <person name="Cullen D."/>
            <person name="Martin F."/>
            <person name="Rosso M.-N."/>
            <person name="Henrissat B."/>
            <person name="Hibbett D."/>
            <person name="Martinez A.T."/>
            <person name="Grigoriev I.V."/>
        </authorList>
    </citation>
    <scope>NUCLEOTIDE SEQUENCE</scope>
    <source>
        <strain evidence="2">CIRM-BRFM 674</strain>
    </source>
</reference>
<organism evidence="2 3">
    <name type="scientific">Pholiota conissans</name>
    <dbReference type="NCBI Taxonomy" id="109636"/>
    <lineage>
        <taxon>Eukaryota</taxon>
        <taxon>Fungi</taxon>
        <taxon>Dikarya</taxon>
        <taxon>Basidiomycota</taxon>
        <taxon>Agaricomycotina</taxon>
        <taxon>Agaricomycetes</taxon>
        <taxon>Agaricomycetidae</taxon>
        <taxon>Agaricales</taxon>
        <taxon>Agaricineae</taxon>
        <taxon>Strophariaceae</taxon>
        <taxon>Pholiota</taxon>
    </lineage>
</organism>
<accession>A0A9P6CS45</accession>
<feature type="domain" description="Glycosyl transferase CAP10" evidence="1">
    <location>
        <begin position="363"/>
        <end position="635"/>
    </location>
</feature>
<evidence type="ECO:0000313" key="2">
    <source>
        <dbReference type="EMBL" id="KAF9470694.1"/>
    </source>
</evidence>
<proteinExistence type="predicted"/>
<dbReference type="PANTHER" id="PTHR12203">
    <property type="entry name" value="KDEL LYS-ASP-GLU-LEU CONTAINING - RELATED"/>
    <property type="match status" value="1"/>
</dbReference>
<gene>
    <name evidence="2" type="ORF">BDN70DRAFT_998858</name>
</gene>